<protein>
    <submittedName>
        <fullName evidence="1">Uncharacterized protein</fullName>
    </submittedName>
</protein>
<organism evidence="1 2">
    <name type="scientific">Lichenicola cladoniae</name>
    <dbReference type="NCBI Taxonomy" id="1484109"/>
    <lineage>
        <taxon>Bacteria</taxon>
        <taxon>Pseudomonadati</taxon>
        <taxon>Pseudomonadota</taxon>
        <taxon>Alphaproteobacteria</taxon>
        <taxon>Acetobacterales</taxon>
        <taxon>Acetobacteraceae</taxon>
        <taxon>Lichenicola</taxon>
    </lineage>
</organism>
<keyword evidence="2" id="KW-1185">Reference proteome</keyword>
<dbReference type="RefSeq" id="WP_171833397.1">
    <property type="nucleotide sequence ID" value="NZ_CP053708.1"/>
</dbReference>
<dbReference type="SUPFAM" id="SSF51735">
    <property type="entry name" value="NAD(P)-binding Rossmann-fold domains"/>
    <property type="match status" value="1"/>
</dbReference>
<dbReference type="AlphaFoldDB" id="A0A6M8HRZ0"/>
<dbReference type="InterPro" id="IPR036291">
    <property type="entry name" value="NAD(P)-bd_dom_sf"/>
</dbReference>
<sequence length="51" mass="5199">MNDLSALELVFVTGSRRGIGAAVCRNLADDGDADAVVAGSPVAVRVLCEHS</sequence>
<evidence type="ECO:0000313" key="2">
    <source>
        <dbReference type="Proteomes" id="UP000500767"/>
    </source>
</evidence>
<gene>
    <name evidence="1" type="ORF">HN018_14415</name>
</gene>
<dbReference type="EMBL" id="CP053708">
    <property type="protein sequence ID" value="QKE91080.1"/>
    <property type="molecule type" value="Genomic_DNA"/>
</dbReference>
<dbReference type="Gene3D" id="3.40.50.720">
    <property type="entry name" value="NAD(P)-binding Rossmann-like Domain"/>
    <property type="match status" value="1"/>
</dbReference>
<accession>A0A6M8HRZ0</accession>
<evidence type="ECO:0000313" key="1">
    <source>
        <dbReference type="EMBL" id="QKE91080.1"/>
    </source>
</evidence>
<reference evidence="1 2" key="1">
    <citation type="journal article" date="2014" name="World J. Microbiol. Biotechnol.">
        <title>Biodiversity and physiological characteristics of Antarctic and Arctic lichens-associated bacteria.</title>
        <authorList>
            <person name="Lee Y.M."/>
            <person name="Kim E.H."/>
            <person name="Lee H.K."/>
            <person name="Hong S.G."/>
        </authorList>
    </citation>
    <scope>NUCLEOTIDE SEQUENCE [LARGE SCALE GENOMIC DNA]</scope>
    <source>
        <strain evidence="1 2">PAMC 26569</strain>
    </source>
</reference>
<dbReference type="Proteomes" id="UP000500767">
    <property type="component" value="Chromosome"/>
</dbReference>
<proteinExistence type="predicted"/>
<dbReference type="KEGG" id="lck:HN018_14415"/>
<name>A0A6M8HRZ0_9PROT</name>